<name>A0A0B7AGZ9_9EUPU</name>
<protein>
    <submittedName>
        <fullName evidence="2">Uncharacterized protein</fullName>
    </submittedName>
</protein>
<evidence type="ECO:0000256" key="1">
    <source>
        <dbReference type="SAM" id="MobiDB-lite"/>
    </source>
</evidence>
<sequence>AVICEVINLSDSVPRADSEPGIHKEGDSLRDQYDSVGSLMCNTKCDEELVQLDMENTADDIKIHVNLTEIKDDMEDSDRSNDQAKKDYTDKQRNNGKDIVYES</sequence>
<accession>A0A0B7AGZ9</accession>
<proteinExistence type="predicted"/>
<feature type="region of interest" description="Disordered" evidence="1">
    <location>
        <begin position="71"/>
        <end position="103"/>
    </location>
</feature>
<feature type="non-terminal residue" evidence="2">
    <location>
        <position position="1"/>
    </location>
</feature>
<evidence type="ECO:0000313" key="2">
    <source>
        <dbReference type="EMBL" id="CEK79326.1"/>
    </source>
</evidence>
<dbReference type="AlphaFoldDB" id="A0A0B7AGZ9"/>
<feature type="compositionally biased region" description="Basic and acidic residues" evidence="1">
    <location>
        <begin position="77"/>
        <end position="103"/>
    </location>
</feature>
<reference evidence="2" key="1">
    <citation type="submission" date="2014-12" db="EMBL/GenBank/DDBJ databases">
        <title>Insight into the proteome of Arion vulgaris.</title>
        <authorList>
            <person name="Aradska J."/>
            <person name="Bulat T."/>
            <person name="Smidak R."/>
            <person name="Sarate P."/>
            <person name="Gangsoo J."/>
            <person name="Sialana F."/>
            <person name="Bilban M."/>
            <person name="Lubec G."/>
        </authorList>
    </citation>
    <scope>NUCLEOTIDE SEQUENCE</scope>
    <source>
        <tissue evidence="2">Skin</tissue>
    </source>
</reference>
<organism evidence="2">
    <name type="scientific">Arion vulgaris</name>
    <dbReference type="NCBI Taxonomy" id="1028688"/>
    <lineage>
        <taxon>Eukaryota</taxon>
        <taxon>Metazoa</taxon>
        <taxon>Spiralia</taxon>
        <taxon>Lophotrochozoa</taxon>
        <taxon>Mollusca</taxon>
        <taxon>Gastropoda</taxon>
        <taxon>Heterobranchia</taxon>
        <taxon>Euthyneura</taxon>
        <taxon>Panpulmonata</taxon>
        <taxon>Eupulmonata</taxon>
        <taxon>Stylommatophora</taxon>
        <taxon>Helicina</taxon>
        <taxon>Arionoidea</taxon>
        <taxon>Arionidae</taxon>
        <taxon>Arion</taxon>
    </lineage>
</organism>
<gene>
    <name evidence="2" type="primary">ORF114815</name>
</gene>
<feature type="non-terminal residue" evidence="2">
    <location>
        <position position="103"/>
    </location>
</feature>
<dbReference type="EMBL" id="HACG01032461">
    <property type="protein sequence ID" value="CEK79326.1"/>
    <property type="molecule type" value="Transcribed_RNA"/>
</dbReference>